<evidence type="ECO:0000256" key="2">
    <source>
        <dbReference type="SAM" id="MobiDB-lite"/>
    </source>
</evidence>
<dbReference type="PANTHER" id="PTHR11102">
    <property type="entry name" value="SEL-1-LIKE PROTEIN"/>
    <property type="match status" value="1"/>
</dbReference>
<evidence type="ECO:0000256" key="3">
    <source>
        <dbReference type="SAM" id="Phobius"/>
    </source>
</evidence>
<keyword evidence="3" id="KW-0472">Membrane</keyword>
<feature type="signal peptide" evidence="4">
    <location>
        <begin position="1"/>
        <end position="37"/>
    </location>
</feature>
<dbReference type="AlphaFoldDB" id="U6L9B3"/>
<evidence type="ECO:0000313" key="6">
    <source>
        <dbReference type="Proteomes" id="UP000030750"/>
    </source>
</evidence>
<keyword evidence="4" id="KW-0732">Signal</keyword>
<feature type="compositionally biased region" description="Polar residues" evidence="2">
    <location>
        <begin position="997"/>
        <end position="1006"/>
    </location>
</feature>
<accession>U6L9B3</accession>
<feature type="compositionally biased region" description="Polar residues" evidence="2">
    <location>
        <begin position="81"/>
        <end position="93"/>
    </location>
</feature>
<keyword evidence="6" id="KW-1185">Reference proteome</keyword>
<dbReference type="EMBL" id="HG710562">
    <property type="protein sequence ID" value="CDJ46982.1"/>
    <property type="molecule type" value="Genomic_DNA"/>
</dbReference>
<feature type="compositionally biased region" description="Low complexity" evidence="2">
    <location>
        <begin position="936"/>
        <end position="996"/>
    </location>
</feature>
<gene>
    <name evidence="5" type="ORF">EBH_0014270</name>
</gene>
<dbReference type="Proteomes" id="UP000030750">
    <property type="component" value="Unassembled WGS sequence"/>
</dbReference>
<feature type="compositionally biased region" description="Low complexity" evidence="2">
    <location>
        <begin position="1095"/>
        <end position="1119"/>
    </location>
</feature>
<protein>
    <recommendedName>
        <fullName evidence="7">Sel1 repeat-containing protein</fullName>
    </recommendedName>
</protein>
<feature type="region of interest" description="Disordered" evidence="2">
    <location>
        <begin position="72"/>
        <end position="121"/>
    </location>
</feature>
<dbReference type="InterPro" id="IPR006597">
    <property type="entry name" value="Sel1-like"/>
</dbReference>
<dbReference type="Gene3D" id="1.25.40.10">
    <property type="entry name" value="Tetratricopeptide repeat domain"/>
    <property type="match status" value="3"/>
</dbReference>
<dbReference type="SUPFAM" id="SSF81901">
    <property type="entry name" value="HCP-like"/>
    <property type="match status" value="3"/>
</dbReference>
<feature type="region of interest" description="Disordered" evidence="2">
    <location>
        <begin position="290"/>
        <end position="359"/>
    </location>
</feature>
<feature type="transmembrane region" description="Helical" evidence="3">
    <location>
        <begin position="892"/>
        <end position="912"/>
    </location>
</feature>
<feature type="compositionally biased region" description="Low complexity" evidence="2">
    <location>
        <begin position="94"/>
        <end position="120"/>
    </location>
</feature>
<feature type="compositionally biased region" description="Low complexity" evidence="2">
    <location>
        <begin position="1049"/>
        <end position="1073"/>
    </location>
</feature>
<feature type="compositionally biased region" description="Polar residues" evidence="2">
    <location>
        <begin position="1074"/>
        <end position="1083"/>
    </location>
</feature>
<dbReference type="VEuPathDB" id="ToxoDB:EBH_0014270"/>
<dbReference type="SMART" id="SM00671">
    <property type="entry name" value="SEL1"/>
    <property type="match status" value="8"/>
</dbReference>
<feature type="compositionally biased region" description="Polar residues" evidence="2">
    <location>
        <begin position="1128"/>
        <end position="1140"/>
    </location>
</feature>
<reference evidence="5" key="1">
    <citation type="submission" date="2013-10" db="EMBL/GenBank/DDBJ databases">
        <title>Genomic analysis of the causative agents of coccidiosis in chickens.</title>
        <authorList>
            <person name="Reid A.J."/>
            <person name="Blake D."/>
            <person name="Billington K."/>
            <person name="Browne H."/>
            <person name="Dunn M."/>
            <person name="Hung S."/>
            <person name="Kawahara F."/>
            <person name="Miranda-Saavedra D."/>
            <person name="Mourier T."/>
            <person name="Nagra H."/>
            <person name="Otto T.D."/>
            <person name="Rawlings N."/>
            <person name="Sanchez A."/>
            <person name="Sanders M."/>
            <person name="Subramaniam C."/>
            <person name="Tay Y."/>
            <person name="Dear P."/>
            <person name="Doerig C."/>
            <person name="Gruber A."/>
            <person name="Parkinson J."/>
            <person name="Shirley M."/>
            <person name="Wan K.L."/>
            <person name="Berriman M."/>
            <person name="Tomley F."/>
            <person name="Pain A."/>
        </authorList>
    </citation>
    <scope>NUCLEOTIDE SEQUENCE [LARGE SCALE GENOMIC DNA]</scope>
    <source>
        <strain evidence="5">Houghton</strain>
    </source>
</reference>
<evidence type="ECO:0000313" key="5">
    <source>
        <dbReference type="EMBL" id="CDJ46982.1"/>
    </source>
</evidence>
<name>U6L9B3_9EIME</name>
<dbReference type="PANTHER" id="PTHR11102:SF147">
    <property type="entry name" value="SEL1L ADAPTOR SUBUNIT OF ERAD E3 UBIQUITIN LIGASE"/>
    <property type="match status" value="1"/>
</dbReference>
<feature type="region of interest" description="Disordered" evidence="2">
    <location>
        <begin position="932"/>
        <end position="1167"/>
    </location>
</feature>
<evidence type="ECO:0000256" key="1">
    <source>
        <dbReference type="ARBA" id="ARBA00038101"/>
    </source>
</evidence>
<organism evidence="5 6">
    <name type="scientific">Eimeria brunetti</name>
    <dbReference type="NCBI Taxonomy" id="51314"/>
    <lineage>
        <taxon>Eukaryota</taxon>
        <taxon>Sar</taxon>
        <taxon>Alveolata</taxon>
        <taxon>Apicomplexa</taxon>
        <taxon>Conoidasida</taxon>
        <taxon>Coccidia</taxon>
        <taxon>Eucoccidiorida</taxon>
        <taxon>Eimeriorina</taxon>
        <taxon>Eimeriidae</taxon>
        <taxon>Eimeria</taxon>
    </lineage>
</organism>
<dbReference type="InterPro" id="IPR011990">
    <property type="entry name" value="TPR-like_helical_dom_sf"/>
</dbReference>
<keyword evidence="3" id="KW-1133">Transmembrane helix</keyword>
<sequence length="1167" mass="125287">MGGRLALTGKPPEGALGARCLLLLLPLLLSLPTYILCRQGPQDAAEGAITRATSTDEAKTEAAAAVATAAAAAPTGAERTPNAQISTNNVSGHKSSNSNRRSSSKNNNNNDSNSSSSSSDRFAEAGLPLGFREPLSLLPQKSEAVFNKLAACADTDPRCQYELAIFYFLGRPPLPARNLQATLQLLWLSARGGSADAQYLLGILHQNLYLLPKEPPLIELDTPLRVVVRRDYELSFFAGDRPIPAPWGPLKALKVFELRLHSTADAEGLGVSKMWQKLQSHVSWALAGGPWAHRNQEGPLDEGPPEEEPPEEGPPGEGPPEEGPPEEEPSEEGPSEEGPKTEEAETAGSGAPEKESAPKTVAQAMQLLLSAPDFAFNPPLPLVYLYAAATAMHPAAAAAVAWKQQFAALDGSVGQQQQACAAAANNYLPVAKATAGLYALGIPQAIEVLRLATGNAPLQGSDIQRLSTDPEQLAMLLHEAEEGNLAVHAALGRKYLFGVDGFPQNFAKARYHLLAASKSWKGESKGLLGYMYALGLGVEQDMNEAAEWFFRGATENEDPIAYNGLGLVYFFGTPLIEASPAMAFEMFNRSATLNSPDGQLNLASLYLTGTGVSKSFVEALKWLTKAVRGGSTGAAYALGTMHLSGLGAVRDCPLAVGLLKLAAERAPYFAHALQRAHSAYEQNAFDEAAFNFLLLAEAGHEASQSNLAFLLDAGLTDIFFDGTLRRKRLHAQRFYEMAAAQGALSAQLRLGDFAYYGYGVRRRSSSMKYTRDFVDEKGTSFDGWLSQPKFWLEEGVKDFAEAAAFYRKVADSASWGPALAAKARYNLGAMHLFGIGVPQDLYLASHHFKRQAFFARLRQKDGWPRILNEPRSRRACAYCSGVLQSLLVEPRVLFLILNFVAMVVLLILRAVLQALRRERGLTDRAFIAAARRGPGQAAQARQQQQQQERQQPQEQTQLQQPQQQQQQPAAPQQKQQQQPATQQQQQQQQQQPSVQQEHSPPSSQKTPHCDAEQEAQQLKPQGQPAEKEGSNQGGKAEASPPLGVAAVPSNNNVDSSSSSSSSSNTSSNAASSSLTGAVNTSLDVNRFAVKGGSEGNSSSNNNSSNNSSSGGNSNSSSNETSDSKKLTETPSGDGLNSSGPCPQADETARAEPNALWLQRDWAPPPSL</sequence>
<feature type="compositionally biased region" description="Acidic residues" evidence="2">
    <location>
        <begin position="319"/>
        <end position="335"/>
    </location>
</feature>
<comment type="similarity">
    <text evidence="1">Belongs to the sel-1 family.</text>
</comment>
<feature type="chain" id="PRO_5004672280" description="Sel1 repeat-containing protein" evidence="4">
    <location>
        <begin position="38"/>
        <end position="1167"/>
    </location>
</feature>
<dbReference type="OrthoDB" id="27934at2759"/>
<proteinExistence type="inferred from homology"/>
<evidence type="ECO:0000256" key="4">
    <source>
        <dbReference type="SAM" id="SignalP"/>
    </source>
</evidence>
<reference evidence="5" key="2">
    <citation type="submission" date="2013-10" db="EMBL/GenBank/DDBJ databases">
        <authorList>
            <person name="Aslett M."/>
        </authorList>
    </citation>
    <scope>NUCLEOTIDE SEQUENCE [LARGE SCALE GENOMIC DNA]</scope>
    <source>
        <strain evidence="5">Houghton</strain>
    </source>
</reference>
<dbReference type="Pfam" id="PF08238">
    <property type="entry name" value="Sel1"/>
    <property type="match status" value="10"/>
</dbReference>
<keyword evidence="3" id="KW-0812">Transmembrane</keyword>
<dbReference type="InterPro" id="IPR050767">
    <property type="entry name" value="Sel1_AlgK"/>
</dbReference>
<feature type="compositionally biased region" description="Acidic residues" evidence="2">
    <location>
        <begin position="299"/>
        <end position="311"/>
    </location>
</feature>
<evidence type="ECO:0008006" key="7">
    <source>
        <dbReference type="Google" id="ProtNLM"/>
    </source>
</evidence>